<reference evidence="6 7" key="1">
    <citation type="submission" date="2019-07" db="EMBL/GenBank/DDBJ databases">
        <title>Genome sequencing for Ferrovibrio sp. K5.</title>
        <authorList>
            <person name="Park S.-J."/>
        </authorList>
    </citation>
    <scope>NUCLEOTIDE SEQUENCE [LARGE SCALE GENOMIC DNA]</scope>
    <source>
        <strain evidence="6 7">K5</strain>
    </source>
</reference>
<feature type="transmembrane region" description="Helical" evidence="4">
    <location>
        <begin position="59"/>
        <end position="79"/>
    </location>
</feature>
<dbReference type="AlphaFoldDB" id="A0A516H4K9"/>
<keyword evidence="2 4" id="KW-1133">Transmembrane helix</keyword>
<feature type="transmembrane region" description="Helical" evidence="4">
    <location>
        <begin position="291"/>
        <end position="310"/>
    </location>
</feature>
<dbReference type="EMBL" id="CP041636">
    <property type="protein sequence ID" value="QDO98699.1"/>
    <property type="molecule type" value="Genomic_DNA"/>
</dbReference>
<dbReference type="OrthoDB" id="8894129at2"/>
<sequence>MTDFAIPAGSPSSIPNRDIKVMALISVAHGCSHFFQLVLPPLFPFLKNDFAVSYTELGLVMTLFYVTSGVLQTPAGFLVDRIGARNVLIGGLALFCTAILLYGLVPSYWMLLPVAVLAGAGNSVFHPADFSILNASVDQKRLGRAYGTHTLGGNLGWGLAPVLMAGGAAMLGWRAAPIIAALVGYAILAALLLNRDLLKEDAGAARRAATKAGEKTEALGPLLSLPVVMCFGYFLLLSFALIGTQNFLPATLAALYATPFALATTALTGFLLGASAGVMVGGWVADKGVKLEAIVISGLLGAAALILLIANLDLPAGALVAAITAAGFLQGFTTPSRDLIVRGAAPKGASGRVFGFVYSGLDAGSAIAPLVIGLLLDHGRADYVLWFVALMLALTTLTAVAIRQSSTKKTTAVAAE</sequence>
<dbReference type="InterPro" id="IPR036259">
    <property type="entry name" value="MFS_trans_sf"/>
</dbReference>
<dbReference type="GO" id="GO:0022857">
    <property type="term" value="F:transmembrane transporter activity"/>
    <property type="evidence" value="ECO:0007669"/>
    <property type="project" value="InterPro"/>
</dbReference>
<dbReference type="RefSeq" id="WP_144069680.1">
    <property type="nucleotide sequence ID" value="NZ_CP041636.1"/>
</dbReference>
<dbReference type="InterPro" id="IPR020846">
    <property type="entry name" value="MFS_dom"/>
</dbReference>
<dbReference type="KEGG" id="fer:FNB15_16070"/>
<feature type="transmembrane region" description="Helical" evidence="4">
    <location>
        <begin position="219"/>
        <end position="242"/>
    </location>
</feature>
<feature type="transmembrane region" description="Helical" evidence="4">
    <location>
        <begin position="353"/>
        <end position="377"/>
    </location>
</feature>
<dbReference type="Proteomes" id="UP000317496">
    <property type="component" value="Chromosome"/>
</dbReference>
<proteinExistence type="predicted"/>
<evidence type="ECO:0000256" key="1">
    <source>
        <dbReference type="ARBA" id="ARBA00022692"/>
    </source>
</evidence>
<dbReference type="GO" id="GO:0005886">
    <property type="term" value="C:plasma membrane"/>
    <property type="evidence" value="ECO:0007669"/>
    <property type="project" value="TreeGrafter"/>
</dbReference>
<feature type="transmembrane region" description="Helical" evidence="4">
    <location>
        <begin position="262"/>
        <end position="284"/>
    </location>
</feature>
<feature type="transmembrane region" description="Helical" evidence="4">
    <location>
        <begin position="179"/>
        <end position="198"/>
    </location>
</feature>
<keyword evidence="7" id="KW-1185">Reference proteome</keyword>
<dbReference type="InterPro" id="IPR011701">
    <property type="entry name" value="MFS"/>
</dbReference>
<protein>
    <submittedName>
        <fullName evidence="6">MFS transporter</fullName>
    </submittedName>
</protein>
<dbReference type="PROSITE" id="PS50850">
    <property type="entry name" value="MFS"/>
    <property type="match status" value="1"/>
</dbReference>
<dbReference type="PANTHER" id="PTHR43129">
    <property type="entry name" value="FOSMIDOMYCIN RESISTANCE PROTEIN"/>
    <property type="match status" value="1"/>
</dbReference>
<evidence type="ECO:0000313" key="6">
    <source>
        <dbReference type="EMBL" id="QDO98699.1"/>
    </source>
</evidence>
<dbReference type="Pfam" id="PF07690">
    <property type="entry name" value="MFS_1"/>
    <property type="match status" value="1"/>
</dbReference>
<dbReference type="SUPFAM" id="SSF103473">
    <property type="entry name" value="MFS general substrate transporter"/>
    <property type="match status" value="1"/>
</dbReference>
<feature type="transmembrane region" description="Helical" evidence="4">
    <location>
        <begin position="86"/>
        <end position="105"/>
    </location>
</feature>
<dbReference type="Gene3D" id="1.20.1250.20">
    <property type="entry name" value="MFS general substrate transporter like domains"/>
    <property type="match status" value="1"/>
</dbReference>
<accession>A0A516H4K9</accession>
<feature type="domain" description="Major facilitator superfamily (MFS) profile" evidence="5">
    <location>
        <begin position="21"/>
        <end position="407"/>
    </location>
</feature>
<keyword evidence="1 4" id="KW-0812">Transmembrane</keyword>
<organism evidence="6 7">
    <name type="scientific">Ferrovibrio terrae</name>
    <dbReference type="NCBI Taxonomy" id="2594003"/>
    <lineage>
        <taxon>Bacteria</taxon>
        <taxon>Pseudomonadati</taxon>
        <taxon>Pseudomonadota</taxon>
        <taxon>Alphaproteobacteria</taxon>
        <taxon>Rhodospirillales</taxon>
        <taxon>Rhodospirillaceae</taxon>
        <taxon>Ferrovibrio</taxon>
    </lineage>
</organism>
<evidence type="ECO:0000259" key="5">
    <source>
        <dbReference type="PROSITE" id="PS50850"/>
    </source>
</evidence>
<feature type="transmembrane region" description="Helical" evidence="4">
    <location>
        <begin position="383"/>
        <end position="402"/>
    </location>
</feature>
<dbReference type="PANTHER" id="PTHR43129:SF1">
    <property type="entry name" value="FOSMIDOMYCIN RESISTANCE PROTEIN"/>
    <property type="match status" value="1"/>
</dbReference>
<evidence type="ECO:0000256" key="3">
    <source>
        <dbReference type="ARBA" id="ARBA00023136"/>
    </source>
</evidence>
<keyword evidence="3 4" id="KW-0472">Membrane</keyword>
<feature type="transmembrane region" description="Helical" evidence="4">
    <location>
        <begin position="316"/>
        <end position="332"/>
    </location>
</feature>
<evidence type="ECO:0000256" key="2">
    <source>
        <dbReference type="ARBA" id="ARBA00022989"/>
    </source>
</evidence>
<evidence type="ECO:0000256" key="4">
    <source>
        <dbReference type="SAM" id="Phobius"/>
    </source>
</evidence>
<name>A0A516H4K9_9PROT</name>
<evidence type="ECO:0000313" key="7">
    <source>
        <dbReference type="Proteomes" id="UP000317496"/>
    </source>
</evidence>
<gene>
    <name evidence="6" type="ORF">FNB15_16070</name>
</gene>
<feature type="transmembrane region" description="Helical" evidence="4">
    <location>
        <begin position="21"/>
        <end position="39"/>
    </location>
</feature>